<sequence length="330" mass="34661">MTARPHRMTARPYRMTARPEGGCDRLRTMPLPPWMNDLPALDLLVSVAETGSVGRAAQAHGITQPSASARLAKLERRLGVSLLVRSRRGSLLTPAGEAVVAWSHGVIDAAHALADGVLTLRADRQARLRLSASLTVAEHLLPGWLLSLRRTHPGLDIAADVANSQGVVEAVRRGVADLGFVESPDIPADLGSRAVGEDRLALVVAASYPLAAHAWRELRPSDLADQPLLLREPGSGTRDTFLNALEQALGFPPVLPHAISLGSTTTILATVRAGGGVGVISARAAAPAVAAGDLVELRVAGLHLSRPLHALWLGRTPTAVAAELLDIAAR</sequence>
<evidence type="ECO:0000256" key="4">
    <source>
        <dbReference type="ARBA" id="ARBA00023163"/>
    </source>
</evidence>
<dbReference type="Pfam" id="PF03466">
    <property type="entry name" value="LysR_substrate"/>
    <property type="match status" value="1"/>
</dbReference>
<dbReference type="PRINTS" id="PR00039">
    <property type="entry name" value="HTHLYSR"/>
</dbReference>
<name>A0ABN1ZPB3_9ACTN</name>
<feature type="region of interest" description="Disordered" evidence="5">
    <location>
        <begin position="1"/>
        <end position="21"/>
    </location>
</feature>
<dbReference type="SUPFAM" id="SSF53850">
    <property type="entry name" value="Periplasmic binding protein-like II"/>
    <property type="match status" value="1"/>
</dbReference>
<keyword evidence="2" id="KW-0805">Transcription regulation</keyword>
<dbReference type="SUPFAM" id="SSF46785">
    <property type="entry name" value="Winged helix' DNA-binding domain"/>
    <property type="match status" value="1"/>
</dbReference>
<comment type="similarity">
    <text evidence="1">Belongs to the LysR transcriptional regulatory family.</text>
</comment>
<dbReference type="Proteomes" id="UP001501470">
    <property type="component" value="Unassembled WGS sequence"/>
</dbReference>
<dbReference type="Gene3D" id="3.40.190.10">
    <property type="entry name" value="Periplasmic binding protein-like II"/>
    <property type="match status" value="2"/>
</dbReference>
<keyword evidence="4" id="KW-0804">Transcription</keyword>
<proteinExistence type="inferred from homology"/>
<evidence type="ECO:0000259" key="6">
    <source>
        <dbReference type="PROSITE" id="PS50931"/>
    </source>
</evidence>
<dbReference type="InterPro" id="IPR036390">
    <property type="entry name" value="WH_DNA-bd_sf"/>
</dbReference>
<dbReference type="PANTHER" id="PTHR30126:SF39">
    <property type="entry name" value="HTH-TYPE TRANSCRIPTIONAL REGULATOR CYSL"/>
    <property type="match status" value="1"/>
</dbReference>
<evidence type="ECO:0000256" key="5">
    <source>
        <dbReference type="SAM" id="MobiDB-lite"/>
    </source>
</evidence>
<dbReference type="PROSITE" id="PS50931">
    <property type="entry name" value="HTH_LYSR"/>
    <property type="match status" value="1"/>
</dbReference>
<keyword evidence="8" id="KW-1185">Reference proteome</keyword>
<evidence type="ECO:0000313" key="7">
    <source>
        <dbReference type="EMBL" id="GAA1501810.1"/>
    </source>
</evidence>
<dbReference type="InterPro" id="IPR000847">
    <property type="entry name" value="LysR_HTH_N"/>
</dbReference>
<evidence type="ECO:0000256" key="2">
    <source>
        <dbReference type="ARBA" id="ARBA00023015"/>
    </source>
</evidence>
<feature type="domain" description="HTH lysR-type" evidence="6">
    <location>
        <begin position="36"/>
        <end position="93"/>
    </location>
</feature>
<dbReference type="InterPro" id="IPR005119">
    <property type="entry name" value="LysR_subst-bd"/>
</dbReference>
<evidence type="ECO:0000313" key="8">
    <source>
        <dbReference type="Proteomes" id="UP001501470"/>
    </source>
</evidence>
<dbReference type="EMBL" id="BAAAQD010000001">
    <property type="protein sequence ID" value="GAA1501810.1"/>
    <property type="molecule type" value="Genomic_DNA"/>
</dbReference>
<comment type="caution">
    <text evidence="7">The sequence shown here is derived from an EMBL/GenBank/DDBJ whole genome shotgun (WGS) entry which is preliminary data.</text>
</comment>
<dbReference type="Gene3D" id="1.10.10.10">
    <property type="entry name" value="Winged helix-like DNA-binding domain superfamily/Winged helix DNA-binding domain"/>
    <property type="match status" value="1"/>
</dbReference>
<accession>A0ABN1ZPB3</accession>
<dbReference type="PANTHER" id="PTHR30126">
    <property type="entry name" value="HTH-TYPE TRANSCRIPTIONAL REGULATOR"/>
    <property type="match status" value="1"/>
</dbReference>
<dbReference type="InterPro" id="IPR036388">
    <property type="entry name" value="WH-like_DNA-bd_sf"/>
</dbReference>
<evidence type="ECO:0000256" key="3">
    <source>
        <dbReference type="ARBA" id="ARBA00023125"/>
    </source>
</evidence>
<gene>
    <name evidence="7" type="ORF">GCM10009827_012310</name>
</gene>
<organism evidence="7 8">
    <name type="scientific">Dactylosporangium maewongense</name>
    <dbReference type="NCBI Taxonomy" id="634393"/>
    <lineage>
        <taxon>Bacteria</taxon>
        <taxon>Bacillati</taxon>
        <taxon>Actinomycetota</taxon>
        <taxon>Actinomycetes</taxon>
        <taxon>Micromonosporales</taxon>
        <taxon>Micromonosporaceae</taxon>
        <taxon>Dactylosporangium</taxon>
    </lineage>
</organism>
<protein>
    <submittedName>
        <fullName evidence="7">LysR family transcriptional regulator</fullName>
    </submittedName>
</protein>
<keyword evidence="3" id="KW-0238">DNA-binding</keyword>
<dbReference type="Pfam" id="PF00126">
    <property type="entry name" value="HTH_1"/>
    <property type="match status" value="1"/>
</dbReference>
<reference evidence="7 8" key="1">
    <citation type="journal article" date="2019" name="Int. J. Syst. Evol. Microbiol.">
        <title>The Global Catalogue of Microorganisms (GCM) 10K type strain sequencing project: providing services to taxonomists for standard genome sequencing and annotation.</title>
        <authorList>
            <consortium name="The Broad Institute Genomics Platform"/>
            <consortium name="The Broad Institute Genome Sequencing Center for Infectious Disease"/>
            <person name="Wu L."/>
            <person name="Ma J."/>
        </authorList>
    </citation>
    <scope>NUCLEOTIDE SEQUENCE [LARGE SCALE GENOMIC DNA]</scope>
    <source>
        <strain evidence="7 8">JCM 15933</strain>
    </source>
</reference>
<evidence type="ECO:0000256" key="1">
    <source>
        <dbReference type="ARBA" id="ARBA00009437"/>
    </source>
</evidence>